<dbReference type="EMBL" id="CP097649">
    <property type="protein sequence ID" value="URI14517.1"/>
    <property type="molecule type" value="Genomic_DNA"/>
</dbReference>
<evidence type="ECO:0000313" key="17">
    <source>
        <dbReference type="Proteomes" id="UP001055429"/>
    </source>
</evidence>
<keyword evidence="10 11" id="KW-0998">Cell outer membrane</keyword>
<dbReference type="InterPro" id="IPR036942">
    <property type="entry name" value="Beta-barrel_TonB_sf"/>
</dbReference>
<name>A0ABY4SHN4_9CAUL</name>
<evidence type="ECO:0000256" key="10">
    <source>
        <dbReference type="ARBA" id="ARBA00023237"/>
    </source>
</evidence>
<comment type="similarity">
    <text evidence="11 12">Belongs to the TonB-dependent receptor family.</text>
</comment>
<keyword evidence="8 12" id="KW-0798">TonB box</keyword>
<evidence type="ECO:0000256" key="13">
    <source>
        <dbReference type="SAM" id="SignalP"/>
    </source>
</evidence>
<dbReference type="PROSITE" id="PS52016">
    <property type="entry name" value="TONB_DEPENDENT_REC_3"/>
    <property type="match status" value="1"/>
</dbReference>
<dbReference type="SUPFAM" id="SSF56935">
    <property type="entry name" value="Porins"/>
    <property type="match status" value="1"/>
</dbReference>
<comment type="subcellular location">
    <subcellularLocation>
        <location evidence="1 11">Cell outer membrane</location>
        <topology evidence="1 11">Multi-pass membrane protein</topology>
    </subcellularLocation>
</comment>
<reference evidence="16" key="1">
    <citation type="submission" date="2022-05" db="EMBL/GenBank/DDBJ databases">
        <title>Brevundimonas albigilva TT17 genome sequence.</title>
        <authorList>
            <person name="Lee K."/>
            <person name="Son H."/>
        </authorList>
    </citation>
    <scope>NUCLEOTIDE SEQUENCE</scope>
    <source>
        <strain evidence="16">TT17</strain>
    </source>
</reference>
<dbReference type="RefSeq" id="WP_250201531.1">
    <property type="nucleotide sequence ID" value="NZ_CP097649.1"/>
</dbReference>
<feature type="domain" description="TonB-dependent receptor-like beta-barrel" evidence="14">
    <location>
        <begin position="331"/>
        <end position="826"/>
    </location>
</feature>
<feature type="chain" id="PRO_5046093310" evidence="13">
    <location>
        <begin position="30"/>
        <end position="883"/>
    </location>
</feature>
<evidence type="ECO:0000313" key="16">
    <source>
        <dbReference type="EMBL" id="URI14517.1"/>
    </source>
</evidence>
<keyword evidence="6" id="KW-0408">Iron</keyword>
<feature type="signal peptide" evidence="13">
    <location>
        <begin position="1"/>
        <end position="29"/>
    </location>
</feature>
<dbReference type="PANTHER" id="PTHR32552">
    <property type="entry name" value="FERRICHROME IRON RECEPTOR-RELATED"/>
    <property type="match status" value="1"/>
</dbReference>
<dbReference type="InterPro" id="IPR039426">
    <property type="entry name" value="TonB-dep_rcpt-like"/>
</dbReference>
<dbReference type="InterPro" id="IPR012910">
    <property type="entry name" value="Plug_dom"/>
</dbReference>
<dbReference type="Gene3D" id="2.40.170.20">
    <property type="entry name" value="TonB-dependent receptor, beta-barrel domain"/>
    <property type="match status" value="2"/>
</dbReference>
<dbReference type="Pfam" id="PF07715">
    <property type="entry name" value="Plug"/>
    <property type="match status" value="1"/>
</dbReference>
<gene>
    <name evidence="16" type="ORF">M8231_11900</name>
</gene>
<dbReference type="PANTHER" id="PTHR32552:SF81">
    <property type="entry name" value="TONB-DEPENDENT OUTER MEMBRANE RECEPTOR"/>
    <property type="match status" value="1"/>
</dbReference>
<keyword evidence="7" id="KW-0406">Ion transport</keyword>
<proteinExistence type="inferred from homology"/>
<evidence type="ECO:0000256" key="5">
    <source>
        <dbReference type="ARBA" id="ARBA00022692"/>
    </source>
</evidence>
<evidence type="ECO:0000256" key="12">
    <source>
        <dbReference type="RuleBase" id="RU003357"/>
    </source>
</evidence>
<keyword evidence="17" id="KW-1185">Reference proteome</keyword>
<keyword evidence="4" id="KW-0410">Iron transport</keyword>
<sequence length="883" mass="93850">MRRINHLKTTVSAAVVGAAAFGLAGAAAAQEAPATVDDIIVTAQLREQSLQDVPVVVTSLSEEALQKAGVRDIKDLQILTPGMTVTSTQSEASTTARIRGVGTVGDNPGLESSVGVVIDGVYRSRNGVGFGDLGELSRIEVLKGPQGTLFGKNTSAGVINIVTALPSFNPGFQAEATAGNYGAWGVAGSVTGPIADGVAGRLYAAARQRDGFYDVDTGDGPRTTTDDQNQDFWTVRGQLLIQPSENASVRLIADYSKRDEYCCVGVVTRSSPTAAIINALTAPNGPGTAAQGGGDGRVPFSRQAYANRDTNQVMEDMGLSAEANIDIPSWNARLTSVTSYRDWSTVNGMDIDYTGADIQYRDDDGSYGYDLTNLTQEIRLAGTSDKFDWLIGAFATKEDIGRQDSYFFGADYNPFLSLLLTSSLAAQTGGAVAPSPARLGCFSGNYGLVPAAARAQYFLGCLTGNAATPPLPGAPVNIVGQGVVDNYAQTSKSFAIFTNNTWRVTDQFELTLGLRYTMDDKRLLGLQDNVNGNGASCAAVLGNSALIAGAFGGLLGSPAAGAAAANALIGPQCLPWNNVLYDNRAISENFDDGEVSGTFKAAYRINDDVMVYGSYARGYKGFGYNMDRVQTGVTPDASLFFPAETVDSYEAGFKSSLFDKSVLFNATYFNQKFEDFQLNTFLGTAFVVESIPELKTQGVDADMMWFTPLEGLTLSGGLTYTDAEYGDFTAADLTSPGRFPQLSLLPGARPSFAPEWSGSASVNFERSLGGGLRGGFALSAKYMTEYNTGSDLIPFKMQDAFTVVNGRISLGSDDERWTVDVWAQNLTDEEYVQVAYNSPLQGTAFQTSVQPNGTYYNQALDTQGISAFLGAPRTYGVTLRVKY</sequence>
<evidence type="ECO:0000256" key="4">
    <source>
        <dbReference type="ARBA" id="ARBA00022496"/>
    </source>
</evidence>
<organism evidence="16 17">
    <name type="scientific">Brevundimonas albigilva</name>
    <dbReference type="NCBI Taxonomy" id="1312364"/>
    <lineage>
        <taxon>Bacteria</taxon>
        <taxon>Pseudomonadati</taxon>
        <taxon>Pseudomonadota</taxon>
        <taxon>Alphaproteobacteria</taxon>
        <taxon>Caulobacterales</taxon>
        <taxon>Caulobacteraceae</taxon>
        <taxon>Brevundimonas</taxon>
    </lineage>
</organism>
<dbReference type="Proteomes" id="UP001055429">
    <property type="component" value="Chromosome"/>
</dbReference>
<keyword evidence="16" id="KW-0675">Receptor</keyword>
<feature type="domain" description="TonB-dependent receptor plug" evidence="15">
    <location>
        <begin position="50"/>
        <end position="158"/>
    </location>
</feature>
<keyword evidence="5 11" id="KW-0812">Transmembrane</keyword>
<keyword evidence="9 11" id="KW-0472">Membrane</keyword>
<dbReference type="Pfam" id="PF00593">
    <property type="entry name" value="TonB_dep_Rec_b-barrel"/>
    <property type="match status" value="1"/>
</dbReference>
<keyword evidence="13" id="KW-0732">Signal</keyword>
<evidence type="ECO:0000259" key="15">
    <source>
        <dbReference type="Pfam" id="PF07715"/>
    </source>
</evidence>
<evidence type="ECO:0000256" key="9">
    <source>
        <dbReference type="ARBA" id="ARBA00023136"/>
    </source>
</evidence>
<keyword evidence="3 11" id="KW-1134">Transmembrane beta strand</keyword>
<evidence type="ECO:0000256" key="1">
    <source>
        <dbReference type="ARBA" id="ARBA00004571"/>
    </source>
</evidence>
<evidence type="ECO:0000256" key="2">
    <source>
        <dbReference type="ARBA" id="ARBA00022448"/>
    </source>
</evidence>
<protein>
    <submittedName>
        <fullName evidence="16">TonB-dependent receptor</fullName>
    </submittedName>
</protein>
<keyword evidence="2 11" id="KW-0813">Transport</keyword>
<accession>A0ABY4SHN4</accession>
<evidence type="ECO:0000256" key="6">
    <source>
        <dbReference type="ARBA" id="ARBA00023004"/>
    </source>
</evidence>
<evidence type="ECO:0000256" key="8">
    <source>
        <dbReference type="ARBA" id="ARBA00023077"/>
    </source>
</evidence>
<evidence type="ECO:0000256" key="3">
    <source>
        <dbReference type="ARBA" id="ARBA00022452"/>
    </source>
</evidence>
<evidence type="ECO:0000256" key="11">
    <source>
        <dbReference type="PROSITE-ProRule" id="PRU01360"/>
    </source>
</evidence>
<evidence type="ECO:0000256" key="7">
    <source>
        <dbReference type="ARBA" id="ARBA00023065"/>
    </source>
</evidence>
<evidence type="ECO:0000259" key="14">
    <source>
        <dbReference type="Pfam" id="PF00593"/>
    </source>
</evidence>
<dbReference type="InterPro" id="IPR000531">
    <property type="entry name" value="Beta-barrel_TonB"/>
</dbReference>